<dbReference type="EMBL" id="SZPZ01000002">
    <property type="protein sequence ID" value="TKK79119.1"/>
    <property type="molecule type" value="Genomic_DNA"/>
</dbReference>
<evidence type="ECO:0000313" key="1">
    <source>
        <dbReference type="EMBL" id="TKK79119.1"/>
    </source>
</evidence>
<dbReference type="AlphaFoldDB" id="A0A4U3M4X3"/>
<dbReference type="RefSeq" id="WP_137253874.1">
    <property type="nucleotide sequence ID" value="NZ_JBHSPQ010000001.1"/>
</dbReference>
<dbReference type="Proteomes" id="UP000305836">
    <property type="component" value="Unassembled WGS sequence"/>
</dbReference>
<organism evidence="2 3">
    <name type="scientific">Kribbella jiaozuonensis</name>
    <dbReference type="NCBI Taxonomy" id="2575441"/>
    <lineage>
        <taxon>Bacteria</taxon>
        <taxon>Bacillati</taxon>
        <taxon>Actinomycetota</taxon>
        <taxon>Actinomycetes</taxon>
        <taxon>Propionibacteriales</taxon>
        <taxon>Kribbellaceae</taxon>
        <taxon>Kribbella</taxon>
    </lineage>
</organism>
<dbReference type="OrthoDB" id="3789221at2"/>
<proteinExistence type="predicted"/>
<sequence length="175" mass="19430">MSERKEYYGLAEIADALGLNRQLVTAWRRRRSHGIPDPDGELSSGPIWRGTTIEPWIDVVREQRDAPAQPISPELALKAGRRMLRVAALLLEEPIRLKLLSQALAEARELLPVIDDAADDRLGRAVRQLLSPLRATGDDPGNLQRFRRKVVAELAQLETLVELTADSLPEADSAS</sequence>
<name>A0A4U3M4X3_9ACTN</name>
<gene>
    <name evidence="2" type="ORF">FDA38_10805</name>
    <name evidence="1" type="ORF">FDA38_11850</name>
</gene>
<dbReference type="EMBL" id="SZPZ01000001">
    <property type="protein sequence ID" value="TKK83189.1"/>
    <property type="molecule type" value="Genomic_DNA"/>
</dbReference>
<keyword evidence="3" id="KW-1185">Reference proteome</keyword>
<evidence type="ECO:0000313" key="3">
    <source>
        <dbReference type="Proteomes" id="UP000305836"/>
    </source>
</evidence>
<protein>
    <submittedName>
        <fullName evidence="2">Uncharacterized protein</fullName>
    </submittedName>
</protein>
<comment type="caution">
    <text evidence="2">The sequence shown here is derived from an EMBL/GenBank/DDBJ whole genome shotgun (WGS) entry which is preliminary data.</text>
</comment>
<reference evidence="2 3" key="1">
    <citation type="submission" date="2019-04" db="EMBL/GenBank/DDBJ databases">
        <title>Kribbella sp. NEAU-THZ 27 nov., a novel actinomycete isolated from soil.</title>
        <authorList>
            <person name="Duan L."/>
        </authorList>
    </citation>
    <scope>NUCLEOTIDE SEQUENCE [LARGE SCALE GENOMIC DNA]</scope>
    <source>
        <strain evidence="2">NEAU-THZ 27</strain>
        <strain evidence="3">NEAU-THZ27</strain>
    </source>
</reference>
<evidence type="ECO:0000313" key="2">
    <source>
        <dbReference type="EMBL" id="TKK83189.1"/>
    </source>
</evidence>
<accession>A0A4U3M4X3</accession>